<keyword evidence="3" id="KW-1185">Reference proteome</keyword>
<dbReference type="SUPFAM" id="SSF55729">
    <property type="entry name" value="Acyl-CoA N-acyltransferases (Nat)"/>
    <property type="match status" value="1"/>
</dbReference>
<dbReference type="EMBL" id="QXIL01000011">
    <property type="protein sequence ID" value="RXI78457.1"/>
    <property type="molecule type" value="Genomic_DNA"/>
</dbReference>
<evidence type="ECO:0000313" key="2">
    <source>
        <dbReference type="EMBL" id="RXI78457.1"/>
    </source>
</evidence>
<proteinExistence type="predicted"/>
<accession>A0A4Q0VK74</accession>
<dbReference type="CDD" id="cd04301">
    <property type="entry name" value="NAT_SF"/>
    <property type="match status" value="1"/>
</dbReference>
<comment type="caution">
    <text evidence="2">The sequence shown here is derived from an EMBL/GenBank/DDBJ whole genome shotgun (WGS) entry which is preliminary data.</text>
</comment>
<dbReference type="Pfam" id="PF13673">
    <property type="entry name" value="Acetyltransf_10"/>
    <property type="match status" value="1"/>
</dbReference>
<protein>
    <submittedName>
        <fullName evidence="2">GNAT family N-acetyltransferase</fullName>
    </submittedName>
</protein>
<dbReference type="InterPro" id="IPR000182">
    <property type="entry name" value="GNAT_dom"/>
</dbReference>
<dbReference type="OrthoDB" id="9796171at2"/>
<dbReference type="Proteomes" id="UP000290602">
    <property type="component" value="Unassembled WGS sequence"/>
</dbReference>
<reference evidence="2 3" key="1">
    <citation type="submission" date="2018-08" db="EMBL/GenBank/DDBJ databases">
        <title>Lactobacillus suantsai sp. nov., isolated from traditional fermented suan-tsai in Taiwan.</title>
        <authorList>
            <person name="Huang C.-H."/>
        </authorList>
    </citation>
    <scope>NUCLEOTIDE SEQUENCE [LARGE SCALE GENOMIC DNA]</scope>
    <source>
        <strain evidence="2 3">BCRC 12945</strain>
    </source>
</reference>
<organism evidence="2 3">
    <name type="scientific">Levilactobacillus suantsaii</name>
    <dbReference type="NCBI Taxonomy" id="2292255"/>
    <lineage>
        <taxon>Bacteria</taxon>
        <taxon>Bacillati</taxon>
        <taxon>Bacillota</taxon>
        <taxon>Bacilli</taxon>
        <taxon>Lactobacillales</taxon>
        <taxon>Lactobacillaceae</taxon>
        <taxon>Levilactobacillus</taxon>
    </lineage>
</organism>
<evidence type="ECO:0000313" key="3">
    <source>
        <dbReference type="Proteomes" id="UP000290602"/>
    </source>
</evidence>
<dbReference type="Gene3D" id="3.40.630.30">
    <property type="match status" value="1"/>
</dbReference>
<dbReference type="RefSeq" id="WP_129032595.1">
    <property type="nucleotide sequence ID" value="NZ_QXIL01000011.1"/>
</dbReference>
<feature type="domain" description="N-acetyltransferase" evidence="1">
    <location>
        <begin position="7"/>
        <end position="145"/>
    </location>
</feature>
<name>A0A4Q0VK74_9LACO</name>
<dbReference type="AlphaFoldDB" id="A0A4Q0VK74"/>
<evidence type="ECO:0000259" key="1">
    <source>
        <dbReference type="PROSITE" id="PS51186"/>
    </source>
</evidence>
<dbReference type="PROSITE" id="PS51186">
    <property type="entry name" value="GNAT"/>
    <property type="match status" value="1"/>
</dbReference>
<keyword evidence="2" id="KW-0808">Transferase</keyword>
<dbReference type="InterPro" id="IPR016181">
    <property type="entry name" value="Acyl_CoA_acyltransferase"/>
</dbReference>
<sequence>MVTWEAKTFAELTAKEFYDVFYERIRTFVVAQQRIYQELDAVDKTARHLLGYQGGKLVAYARVFRTDDHATFGRVLTVPEVRGQGLGRQLMQQITTELARHFADQPVVIEAQVDKQGFYEKFNHMPVGQPFLFQHTPHIKMQRRD</sequence>
<dbReference type="GO" id="GO:0016747">
    <property type="term" value="F:acyltransferase activity, transferring groups other than amino-acyl groups"/>
    <property type="evidence" value="ECO:0007669"/>
    <property type="project" value="InterPro"/>
</dbReference>
<gene>
    <name evidence="2" type="ORF">DXH47_06745</name>
</gene>